<feature type="region of interest" description="Disordered" evidence="1">
    <location>
        <begin position="39"/>
        <end position="63"/>
    </location>
</feature>
<evidence type="ECO:0000256" key="1">
    <source>
        <dbReference type="SAM" id="MobiDB-lite"/>
    </source>
</evidence>
<organism evidence="2">
    <name type="scientific">Daucus carota subsp. sativus</name>
    <name type="common">Carrot</name>
    <dbReference type="NCBI Taxonomy" id="79200"/>
    <lineage>
        <taxon>Eukaryota</taxon>
        <taxon>Viridiplantae</taxon>
        <taxon>Streptophyta</taxon>
        <taxon>Embryophyta</taxon>
        <taxon>Tracheophyta</taxon>
        <taxon>Spermatophyta</taxon>
        <taxon>Magnoliopsida</taxon>
        <taxon>eudicotyledons</taxon>
        <taxon>Gunneridae</taxon>
        <taxon>Pentapetalae</taxon>
        <taxon>asterids</taxon>
        <taxon>campanulids</taxon>
        <taxon>Apiales</taxon>
        <taxon>Apiaceae</taxon>
        <taxon>Apioideae</taxon>
        <taxon>Scandiceae</taxon>
        <taxon>Daucinae</taxon>
        <taxon>Daucus</taxon>
        <taxon>Daucus sect. Daucus</taxon>
    </lineage>
</organism>
<evidence type="ECO:0000313" key="3">
    <source>
        <dbReference type="EMBL" id="WOG82171.1"/>
    </source>
</evidence>
<accession>A0A162B1E8</accession>
<reference evidence="3" key="2">
    <citation type="submission" date="2022-03" db="EMBL/GenBank/DDBJ databases">
        <title>Draft title - Genomic analysis of global carrot germplasm unveils the trajectory of domestication and the origin of high carotenoid orange carrot.</title>
        <authorList>
            <person name="Iorizzo M."/>
            <person name="Ellison S."/>
            <person name="Senalik D."/>
            <person name="Macko-Podgorni A."/>
            <person name="Grzebelus D."/>
            <person name="Bostan H."/>
            <person name="Rolling W."/>
            <person name="Curaba J."/>
            <person name="Simon P."/>
        </authorList>
    </citation>
    <scope>NUCLEOTIDE SEQUENCE</scope>
    <source>
        <tissue evidence="3">Leaf</tissue>
    </source>
</reference>
<gene>
    <name evidence="2" type="ORF">DCAR_001399</name>
    <name evidence="3" type="ORF">DCAR_0101333</name>
</gene>
<proteinExistence type="predicted"/>
<name>A0A162B1E8_DAUCS</name>
<dbReference type="EMBL" id="CP093343">
    <property type="protein sequence ID" value="WOG82171.1"/>
    <property type="molecule type" value="Genomic_DNA"/>
</dbReference>
<dbReference type="EMBL" id="LNRQ01000001">
    <property type="protein sequence ID" value="KZN08743.1"/>
    <property type="molecule type" value="Genomic_DNA"/>
</dbReference>
<dbReference type="Gramene" id="KZN08743">
    <property type="protein sequence ID" value="KZN08743"/>
    <property type="gene ID" value="DCAR_001399"/>
</dbReference>
<evidence type="ECO:0000313" key="4">
    <source>
        <dbReference type="Proteomes" id="UP000077755"/>
    </source>
</evidence>
<evidence type="ECO:0000313" key="2">
    <source>
        <dbReference type="EMBL" id="KZN08743.1"/>
    </source>
</evidence>
<sequence>MYKKISESRSKGGNKMALVAKEELKDMDMAAAAEQLMQLSGDEENDNTVTCSDTGNADERKNYSNAVVAQSHVGDDGRSSRNHQVLGGLRRLVIKKRRKYRSILHLYMSTKPVRS</sequence>
<dbReference type="Proteomes" id="UP000077755">
    <property type="component" value="Chromosome 1"/>
</dbReference>
<keyword evidence="4" id="KW-1185">Reference proteome</keyword>
<reference evidence="2" key="1">
    <citation type="journal article" date="2016" name="Nat. Genet.">
        <title>A high-quality carrot genome assembly provides new insights into carotenoid accumulation and asterid genome evolution.</title>
        <authorList>
            <person name="Iorizzo M."/>
            <person name="Ellison S."/>
            <person name="Senalik D."/>
            <person name="Zeng P."/>
            <person name="Satapoomin P."/>
            <person name="Huang J."/>
            <person name="Bowman M."/>
            <person name="Iovene M."/>
            <person name="Sanseverino W."/>
            <person name="Cavagnaro P."/>
            <person name="Yildiz M."/>
            <person name="Macko-Podgorni A."/>
            <person name="Moranska E."/>
            <person name="Grzebelus E."/>
            <person name="Grzebelus D."/>
            <person name="Ashrafi H."/>
            <person name="Zheng Z."/>
            <person name="Cheng S."/>
            <person name="Spooner D."/>
            <person name="Van Deynze A."/>
            <person name="Simon P."/>
        </authorList>
    </citation>
    <scope>NUCLEOTIDE SEQUENCE [LARGE SCALE GENOMIC DNA]</scope>
    <source>
        <tissue evidence="2">Leaf</tissue>
    </source>
</reference>
<protein>
    <submittedName>
        <fullName evidence="2">Uncharacterized protein</fullName>
    </submittedName>
</protein>
<dbReference type="AlphaFoldDB" id="A0A162B1E8"/>